<evidence type="ECO:0000313" key="1">
    <source>
        <dbReference type="EMBL" id="GLD51535.1"/>
    </source>
</evidence>
<dbReference type="AlphaFoldDB" id="A0AAD3MCB5"/>
<dbReference type="EMBL" id="BRZM01003690">
    <property type="protein sequence ID" value="GLD51535.1"/>
    <property type="molecule type" value="Genomic_DNA"/>
</dbReference>
<keyword evidence="2" id="KW-1185">Reference proteome</keyword>
<protein>
    <submittedName>
        <fullName evidence="1">Cilia- and flagella-associated protein 45-like protein</fullName>
    </submittedName>
</protein>
<reference evidence="1" key="1">
    <citation type="submission" date="2022-08" db="EMBL/GenBank/DDBJ databases">
        <title>Genome sequencing of akame (Lates japonicus).</title>
        <authorList>
            <person name="Hashiguchi Y."/>
            <person name="Takahashi H."/>
        </authorList>
    </citation>
    <scope>NUCLEOTIDE SEQUENCE</scope>
    <source>
        <strain evidence="1">Kochi</strain>
    </source>
</reference>
<keyword evidence="1" id="KW-0969">Cilium</keyword>
<sequence>MNLHAPHVLQEQQQAQGGELIWQAQNAQQLQRDKITLDNQANCLLSQVEWNWENQEKTTSNGKEYDHLQPEIIRLMQSQSLHPIQSSRDEKILLDKLEGQMEAE</sequence>
<gene>
    <name evidence="1" type="ORF">AKAME5_002812500</name>
</gene>
<keyword evidence="1" id="KW-0966">Cell projection</keyword>
<name>A0AAD3MCB5_LATJO</name>
<keyword evidence="1" id="KW-0282">Flagellum</keyword>
<dbReference type="Proteomes" id="UP001279410">
    <property type="component" value="Unassembled WGS sequence"/>
</dbReference>
<evidence type="ECO:0000313" key="2">
    <source>
        <dbReference type="Proteomes" id="UP001279410"/>
    </source>
</evidence>
<feature type="non-terminal residue" evidence="1">
    <location>
        <position position="1"/>
    </location>
</feature>
<comment type="caution">
    <text evidence="1">The sequence shown here is derived from an EMBL/GenBank/DDBJ whole genome shotgun (WGS) entry which is preliminary data.</text>
</comment>
<organism evidence="1 2">
    <name type="scientific">Lates japonicus</name>
    <name type="common">Japanese lates</name>
    <dbReference type="NCBI Taxonomy" id="270547"/>
    <lineage>
        <taxon>Eukaryota</taxon>
        <taxon>Metazoa</taxon>
        <taxon>Chordata</taxon>
        <taxon>Craniata</taxon>
        <taxon>Vertebrata</taxon>
        <taxon>Euteleostomi</taxon>
        <taxon>Actinopterygii</taxon>
        <taxon>Neopterygii</taxon>
        <taxon>Teleostei</taxon>
        <taxon>Neoteleostei</taxon>
        <taxon>Acanthomorphata</taxon>
        <taxon>Carangaria</taxon>
        <taxon>Carangaria incertae sedis</taxon>
        <taxon>Centropomidae</taxon>
        <taxon>Lates</taxon>
    </lineage>
</organism>
<accession>A0AAD3MCB5</accession>
<proteinExistence type="predicted"/>